<proteinExistence type="predicted"/>
<keyword evidence="2" id="KW-0677">Repeat</keyword>
<evidence type="ECO:0000256" key="2">
    <source>
        <dbReference type="ARBA" id="ARBA00022737"/>
    </source>
</evidence>
<feature type="region of interest" description="Disordered" evidence="5">
    <location>
        <begin position="1"/>
        <end position="291"/>
    </location>
</feature>
<evidence type="ECO:0008006" key="8">
    <source>
        <dbReference type="Google" id="ProtNLM"/>
    </source>
</evidence>
<feature type="compositionally biased region" description="Polar residues" evidence="5">
    <location>
        <begin position="21"/>
        <end position="38"/>
    </location>
</feature>
<sequence>MTSKLKLQEENADSPPEENGDNSSSAEENTDSTPTKSPSPVGEKRGRGRPALPPEARRVYISTGRPRGRPRVKPLYVPSGKPRGRPRVKPLPDPTAPKRPRGRPRVYGTMGKRPRGRPRVFAPMRDPNAPKRPRGRPRVHRLEQKNADNSPLDPNAPKRPRGRPRVYTSTVKNRKRVETKLEENTDNSTHHGEDKTPVKMTVDVDRPQQFQSIKKKQVYISTGRPRGRPRVKPLPDPNAPKRPRGRPRVKAPKMRNEKMFSVKITSRGDIRRSRGRPPKKVQEKNATESID</sequence>
<dbReference type="PRINTS" id="PR00929">
    <property type="entry name" value="ATHOOK"/>
</dbReference>
<name>A0ABD3UUA0_SINWO</name>
<evidence type="ECO:0000313" key="7">
    <source>
        <dbReference type="Proteomes" id="UP001634394"/>
    </source>
</evidence>
<protein>
    <recommendedName>
        <fullName evidence="8">Chromosomal protein D1-like</fullName>
    </recommendedName>
</protein>
<dbReference type="GO" id="GO:0005634">
    <property type="term" value="C:nucleus"/>
    <property type="evidence" value="ECO:0007669"/>
    <property type="project" value="UniProtKB-SubCell"/>
</dbReference>
<feature type="compositionally biased region" description="Basic residues" evidence="5">
    <location>
        <begin position="241"/>
        <end position="253"/>
    </location>
</feature>
<dbReference type="InterPro" id="IPR000116">
    <property type="entry name" value="HMGA"/>
</dbReference>
<feature type="compositionally biased region" description="Basic and acidic residues" evidence="5">
    <location>
        <begin position="254"/>
        <end position="272"/>
    </location>
</feature>
<dbReference type="InterPro" id="IPR000637">
    <property type="entry name" value="HMGI/Y_DNA-bd_CS"/>
</dbReference>
<dbReference type="SMART" id="SM00384">
    <property type="entry name" value="AT_hook"/>
    <property type="match status" value="10"/>
</dbReference>
<dbReference type="PROSITE" id="PS00354">
    <property type="entry name" value="HMGI_Y"/>
    <property type="match status" value="2"/>
</dbReference>
<evidence type="ECO:0000313" key="6">
    <source>
        <dbReference type="EMBL" id="KAL3852346.1"/>
    </source>
</evidence>
<feature type="compositionally biased region" description="Acidic residues" evidence="5">
    <location>
        <begin position="10"/>
        <end position="20"/>
    </location>
</feature>
<evidence type="ECO:0000256" key="5">
    <source>
        <dbReference type="SAM" id="MobiDB-lite"/>
    </source>
</evidence>
<evidence type="ECO:0000256" key="4">
    <source>
        <dbReference type="ARBA" id="ARBA00023242"/>
    </source>
</evidence>
<reference evidence="6 7" key="1">
    <citation type="submission" date="2024-11" db="EMBL/GenBank/DDBJ databases">
        <title>Chromosome-level genome assembly of the freshwater bivalve Anodonta woodiana.</title>
        <authorList>
            <person name="Chen X."/>
        </authorList>
    </citation>
    <scope>NUCLEOTIDE SEQUENCE [LARGE SCALE GENOMIC DNA]</scope>
    <source>
        <strain evidence="6">MN2024</strain>
        <tissue evidence="6">Gills</tissue>
    </source>
</reference>
<accession>A0ABD3UUA0</accession>
<dbReference type="AlphaFoldDB" id="A0ABD3UUA0"/>
<dbReference type="PRINTS" id="PR00930">
    <property type="entry name" value="HIGHMOBLTYIY"/>
</dbReference>
<keyword evidence="7" id="KW-1185">Reference proteome</keyword>
<evidence type="ECO:0000256" key="3">
    <source>
        <dbReference type="ARBA" id="ARBA00023125"/>
    </source>
</evidence>
<comment type="caution">
    <text evidence="6">The sequence shown here is derived from an EMBL/GenBank/DDBJ whole genome shotgun (WGS) entry which is preliminary data.</text>
</comment>
<feature type="compositionally biased region" description="Basic and acidic residues" evidence="5">
    <location>
        <begin position="176"/>
        <end position="206"/>
    </location>
</feature>
<keyword evidence="3" id="KW-0238">DNA-binding</keyword>
<keyword evidence="4" id="KW-0539">Nucleus</keyword>
<evidence type="ECO:0000256" key="1">
    <source>
        <dbReference type="ARBA" id="ARBA00004123"/>
    </source>
</evidence>
<organism evidence="6 7">
    <name type="scientific">Sinanodonta woodiana</name>
    <name type="common">Chinese pond mussel</name>
    <name type="synonym">Anodonta woodiana</name>
    <dbReference type="NCBI Taxonomy" id="1069815"/>
    <lineage>
        <taxon>Eukaryota</taxon>
        <taxon>Metazoa</taxon>
        <taxon>Spiralia</taxon>
        <taxon>Lophotrochozoa</taxon>
        <taxon>Mollusca</taxon>
        <taxon>Bivalvia</taxon>
        <taxon>Autobranchia</taxon>
        <taxon>Heteroconchia</taxon>
        <taxon>Palaeoheterodonta</taxon>
        <taxon>Unionida</taxon>
        <taxon>Unionoidea</taxon>
        <taxon>Unionidae</taxon>
        <taxon>Unioninae</taxon>
        <taxon>Sinanodonta</taxon>
    </lineage>
</organism>
<dbReference type="GO" id="GO:0003677">
    <property type="term" value="F:DNA binding"/>
    <property type="evidence" value="ECO:0007669"/>
    <property type="project" value="UniProtKB-KW"/>
</dbReference>
<dbReference type="EMBL" id="JBJQND010000015">
    <property type="protein sequence ID" value="KAL3852346.1"/>
    <property type="molecule type" value="Genomic_DNA"/>
</dbReference>
<comment type="subcellular location">
    <subcellularLocation>
        <location evidence="1">Nucleus</location>
    </subcellularLocation>
</comment>
<feature type="compositionally biased region" description="Basic and acidic residues" evidence="5">
    <location>
        <begin position="280"/>
        <end position="291"/>
    </location>
</feature>
<dbReference type="Proteomes" id="UP001634394">
    <property type="component" value="Unassembled WGS sequence"/>
</dbReference>
<dbReference type="InterPro" id="IPR017956">
    <property type="entry name" value="AT_hook_DNA-bd_motif"/>
</dbReference>
<gene>
    <name evidence="6" type="ORF">ACJMK2_016001</name>
</gene>